<dbReference type="Proteomes" id="UP000317909">
    <property type="component" value="Chromosome"/>
</dbReference>
<evidence type="ECO:0000259" key="6">
    <source>
        <dbReference type="Pfam" id="PF02826"/>
    </source>
</evidence>
<evidence type="ECO:0000256" key="2">
    <source>
        <dbReference type="ARBA" id="ARBA00023002"/>
    </source>
</evidence>
<dbReference type="InterPro" id="IPR006139">
    <property type="entry name" value="D-isomer_2_OHA_DH_cat_dom"/>
</dbReference>
<evidence type="ECO:0000256" key="4">
    <source>
        <dbReference type="RuleBase" id="RU003719"/>
    </source>
</evidence>
<evidence type="ECO:0000256" key="3">
    <source>
        <dbReference type="ARBA" id="ARBA00023027"/>
    </source>
</evidence>
<dbReference type="Pfam" id="PF00389">
    <property type="entry name" value="2-Hacid_dh"/>
    <property type="match status" value="1"/>
</dbReference>
<reference evidence="7 8" key="1">
    <citation type="submission" date="2019-02" db="EMBL/GenBank/DDBJ databases">
        <title>Deep-cultivation of Planctomycetes and their phenomic and genomic characterization uncovers novel biology.</title>
        <authorList>
            <person name="Wiegand S."/>
            <person name="Jogler M."/>
            <person name="Boedeker C."/>
            <person name="Pinto D."/>
            <person name="Vollmers J."/>
            <person name="Rivas-Marin E."/>
            <person name="Kohn T."/>
            <person name="Peeters S.H."/>
            <person name="Heuer A."/>
            <person name="Rast P."/>
            <person name="Oberbeckmann S."/>
            <person name="Bunk B."/>
            <person name="Jeske O."/>
            <person name="Meyerdierks A."/>
            <person name="Storesund J.E."/>
            <person name="Kallscheuer N."/>
            <person name="Luecker S."/>
            <person name="Lage O.M."/>
            <person name="Pohl T."/>
            <person name="Merkel B.J."/>
            <person name="Hornburger P."/>
            <person name="Mueller R.-W."/>
            <person name="Bruemmer F."/>
            <person name="Labrenz M."/>
            <person name="Spormann A.M."/>
            <person name="Op den Camp H."/>
            <person name="Overmann J."/>
            <person name="Amann R."/>
            <person name="Jetten M.S.M."/>
            <person name="Mascher T."/>
            <person name="Medema M.H."/>
            <person name="Devos D.P."/>
            <person name="Kaster A.-K."/>
            <person name="Ovreas L."/>
            <person name="Rohde M."/>
            <person name="Galperin M.Y."/>
            <person name="Jogler C."/>
        </authorList>
    </citation>
    <scope>NUCLEOTIDE SEQUENCE [LARGE SCALE GENOMIC DNA]</scope>
    <source>
        <strain evidence="7 8">I41</strain>
    </source>
</reference>
<dbReference type="SUPFAM" id="SSF51735">
    <property type="entry name" value="NAD(P)-binding Rossmann-fold domains"/>
    <property type="match status" value="1"/>
</dbReference>
<dbReference type="Gene3D" id="3.40.50.720">
    <property type="entry name" value="NAD(P)-binding Rossmann-like Domain"/>
    <property type="match status" value="2"/>
</dbReference>
<dbReference type="CDD" id="cd12183">
    <property type="entry name" value="LDH_like_2"/>
    <property type="match status" value="1"/>
</dbReference>
<dbReference type="SUPFAM" id="SSF52283">
    <property type="entry name" value="Formate/glycerate dehydrogenase catalytic domain-like"/>
    <property type="match status" value="1"/>
</dbReference>
<keyword evidence="3" id="KW-0520">NAD</keyword>
<protein>
    <submittedName>
        <fullName evidence="7">D-lactate dehydrogenase</fullName>
        <ecNumber evidence="7">1.1.1.28</ecNumber>
    </submittedName>
</protein>
<dbReference type="KEGG" id="llh:I41_14990"/>
<dbReference type="PROSITE" id="PS00065">
    <property type="entry name" value="D_2_HYDROXYACID_DH_1"/>
    <property type="match status" value="1"/>
</dbReference>
<dbReference type="PROSITE" id="PS00670">
    <property type="entry name" value="D_2_HYDROXYACID_DH_2"/>
    <property type="match status" value="1"/>
</dbReference>
<gene>
    <name evidence="7" type="primary">ldhA</name>
    <name evidence="7" type="ORF">I41_14990</name>
</gene>
<dbReference type="EMBL" id="CP036339">
    <property type="protein sequence ID" value="QDT72327.1"/>
    <property type="molecule type" value="Genomic_DNA"/>
</dbReference>
<evidence type="ECO:0000313" key="7">
    <source>
        <dbReference type="EMBL" id="QDT72327.1"/>
    </source>
</evidence>
<dbReference type="InterPro" id="IPR036291">
    <property type="entry name" value="NAD(P)-bd_dom_sf"/>
</dbReference>
<dbReference type="AlphaFoldDB" id="A0A517TVE6"/>
<dbReference type="PROSITE" id="PS00671">
    <property type="entry name" value="D_2_HYDROXYACID_DH_3"/>
    <property type="match status" value="1"/>
</dbReference>
<dbReference type="PANTHER" id="PTHR43026">
    <property type="entry name" value="2-HYDROXYACID DEHYDROGENASE HOMOLOG 1-RELATED"/>
    <property type="match status" value="1"/>
</dbReference>
<comment type="similarity">
    <text evidence="1 4">Belongs to the D-isomer specific 2-hydroxyacid dehydrogenase family.</text>
</comment>
<sequence length="334" mass="36564">MRVTVFGTKPYDRTFLDAANVAGRHKLLYFDERFNERTAVLQGDAPAACLFVNDTCDDDALTALAQQGCRLVALRCAGFNNVDLRAAQRLGLKVVHVPAYSPFAVAEHALGLILCLNRKIHRAYNRLREGNFALHGLLGFDMHGRTVGIVGTGKIGMILARTLAAMGCRVLAYDPYPNPQLMQFGGAYVELPEIWKSADVISLHCPLTPQSHHLVNAASIARMKRGVMLVNTSRGGLVDTEAVIQALKSGQIGHLALDVYEQEADLFFENLSDTIIQDDQFQLLLTFPNVLITGHQAYFTAQALTNIAETTMANLTAFEQGGPLPNEVTADRLK</sequence>
<feature type="domain" description="D-isomer specific 2-hydroxyacid dehydrogenase catalytic" evidence="5">
    <location>
        <begin position="5"/>
        <end position="328"/>
    </location>
</feature>
<dbReference type="OrthoDB" id="277029at2"/>
<dbReference type="PANTHER" id="PTHR43026:SF1">
    <property type="entry name" value="2-HYDROXYACID DEHYDROGENASE HOMOLOG 1-RELATED"/>
    <property type="match status" value="1"/>
</dbReference>
<dbReference type="GO" id="GO:0008720">
    <property type="term" value="F:D-lactate dehydrogenase (NAD+) activity"/>
    <property type="evidence" value="ECO:0007669"/>
    <property type="project" value="UniProtKB-EC"/>
</dbReference>
<evidence type="ECO:0000259" key="5">
    <source>
        <dbReference type="Pfam" id="PF00389"/>
    </source>
</evidence>
<dbReference type="InterPro" id="IPR029753">
    <property type="entry name" value="D-isomer_DH_CS"/>
</dbReference>
<dbReference type="GO" id="GO:0051287">
    <property type="term" value="F:NAD binding"/>
    <property type="evidence" value="ECO:0007669"/>
    <property type="project" value="InterPro"/>
</dbReference>
<keyword evidence="8" id="KW-1185">Reference proteome</keyword>
<organism evidence="7 8">
    <name type="scientific">Lacipirellula limnantheis</name>
    <dbReference type="NCBI Taxonomy" id="2528024"/>
    <lineage>
        <taxon>Bacteria</taxon>
        <taxon>Pseudomonadati</taxon>
        <taxon>Planctomycetota</taxon>
        <taxon>Planctomycetia</taxon>
        <taxon>Pirellulales</taxon>
        <taxon>Lacipirellulaceae</taxon>
        <taxon>Lacipirellula</taxon>
    </lineage>
</organism>
<accession>A0A517TVE6</accession>
<dbReference type="InterPro" id="IPR058205">
    <property type="entry name" value="D-LDH-like"/>
</dbReference>
<dbReference type="Pfam" id="PF02826">
    <property type="entry name" value="2-Hacid_dh_C"/>
    <property type="match status" value="1"/>
</dbReference>
<feature type="domain" description="D-isomer specific 2-hydroxyacid dehydrogenase NAD-binding" evidence="6">
    <location>
        <begin position="110"/>
        <end position="297"/>
    </location>
</feature>
<evidence type="ECO:0000256" key="1">
    <source>
        <dbReference type="ARBA" id="ARBA00005854"/>
    </source>
</evidence>
<dbReference type="RefSeq" id="WP_145431910.1">
    <property type="nucleotide sequence ID" value="NZ_CP036339.1"/>
</dbReference>
<proteinExistence type="inferred from homology"/>
<dbReference type="EC" id="1.1.1.28" evidence="7"/>
<dbReference type="InterPro" id="IPR006140">
    <property type="entry name" value="D-isomer_DH_NAD-bd"/>
</dbReference>
<name>A0A517TVE6_9BACT</name>
<keyword evidence="2 4" id="KW-0560">Oxidoreductase</keyword>
<evidence type="ECO:0000313" key="8">
    <source>
        <dbReference type="Proteomes" id="UP000317909"/>
    </source>
</evidence>
<dbReference type="InterPro" id="IPR029752">
    <property type="entry name" value="D-isomer_DH_CS1"/>
</dbReference>